<evidence type="ECO:0000256" key="11">
    <source>
        <dbReference type="RuleBase" id="RU003357"/>
    </source>
</evidence>
<comment type="caution">
    <text evidence="16">The sequence shown here is derived from an EMBL/GenBank/DDBJ whole genome shotgun (WGS) entry which is preliminary data.</text>
</comment>
<accession>A0A4Q6XUF6</accession>
<evidence type="ECO:0000313" key="17">
    <source>
        <dbReference type="Proteomes" id="UP000292855"/>
    </source>
</evidence>
<dbReference type="AlphaFoldDB" id="A0A4Q6XUF6"/>
<proteinExistence type="inferred from homology"/>
<dbReference type="Gene3D" id="2.40.170.20">
    <property type="entry name" value="TonB-dependent receptor, beta-barrel domain"/>
    <property type="match status" value="1"/>
</dbReference>
<keyword evidence="2 10" id="KW-0813">Transport</keyword>
<evidence type="ECO:0000256" key="4">
    <source>
        <dbReference type="ARBA" id="ARBA00022692"/>
    </source>
</evidence>
<evidence type="ECO:0000256" key="6">
    <source>
        <dbReference type="ARBA" id="ARBA00023077"/>
    </source>
</evidence>
<dbReference type="Pfam" id="PF00593">
    <property type="entry name" value="TonB_dep_Rec_b-barrel"/>
    <property type="match status" value="1"/>
</dbReference>
<feature type="signal peptide" evidence="13">
    <location>
        <begin position="1"/>
        <end position="18"/>
    </location>
</feature>
<reference evidence="16 17" key="1">
    <citation type="submission" date="2019-02" db="EMBL/GenBank/DDBJ databases">
        <authorList>
            <person name="Li Y."/>
        </authorList>
    </citation>
    <scope>NUCLEOTIDE SEQUENCE [LARGE SCALE GENOMIC DNA]</scope>
    <source>
        <strain evidence="16 17">30C10-4-7</strain>
    </source>
</reference>
<keyword evidence="4 10" id="KW-0812">Transmembrane</keyword>
<dbReference type="InterPro" id="IPR023996">
    <property type="entry name" value="TonB-dep_OMP_SusC/RagA"/>
</dbReference>
<evidence type="ECO:0000256" key="5">
    <source>
        <dbReference type="ARBA" id="ARBA00022729"/>
    </source>
</evidence>
<evidence type="ECO:0000256" key="7">
    <source>
        <dbReference type="ARBA" id="ARBA00023136"/>
    </source>
</evidence>
<sequence length="1060" mass="117109">MLKLSAILLFAPIGSAGANNIERTYISQQSQEQVSVQGTVRDRETGSPLSGVTISSQGRSLGATNESGAFSIQVNRGVNVTFALIGYNSHTEQINNGGTRTIQLTTSSREVEEVVVTALGIEREAKGLGYAISSIKGDELTNAVSNNWSDGLKGKVAGLNLTQASSGPINSTRINLRGDRSLSGNNEAMIVIDGIPMVNGQLSSGVSDAYGVGGADVPIDFGNGLSDINPDDIESVSVLKGAAATALYGSRAANGALIITTKSGKTKKGLGISVNSNTSFNDVLRWPEFQYEYGQGTNQRNADGELFYSFQPSEDGPNTGSTSSAFGPKFAGQSYYQYDPATGEQSATRLPWIPYKDNIKGFWRTGFTAMNSVAIEAGTDKYTGRFSLGHTKNEWIMPNTGFERIVVSANNRFEVTEKLSVSSRISYTNKFSDNLPATGYNNQSISYFMIFQNPNIDLDVYRPRWQPGQEYIQQIHPFSSFIDNPFIIANEMTNGLKNHNIEGNVQLNYQFNDKWDAMIRSGLNYRQDFRDNKRPWSTAQYTQGMYKEQDAMWMEHNTDFLVNYNEQLSDRIKMTLGAGGNIRKEEGRSKSVTADGLMLPNIFKLSNALNNLYVEHNKLEKQVNGLYGLANFSFDDKIFVDLTARNDWTSTLPKGNNSYFYPSISSSFILSDIFTLPKAVSFAKLRLSYAQVGNDTDPYQLYKVYTQSVFPGSVTPPGTRNNAELKPETSNSFESGINFSLFNNRLTTDVNYYYNTTNNQVLRVPVDITTGYSFAFINGGKVRNDGVEIMLTGHPVRGDFSWTPTITWAKNNNKILELSDEIEGQQQIIMTSGTASIVAVEGGTTGDIWGAGLVKNEDGQVIYDANTGHSLRSPIKYIGNAYPAWRGGFHNEFRYKNYMLSALVDGQYGGIIYSQTHHKMTEQGKLQHTLKGRDEGFIIGDGVIQNADGSYSPNTKEVPVQSYYADYYRRANIETNSLDASYLKLREVRLQYTFPREVTERMRLSGLSVALYGRDLLLISKFPIFDPETAALNGSTIMPGVEMGQLPTPRTFGFNLNLTL</sequence>
<comment type="subcellular location">
    <subcellularLocation>
        <location evidence="1 10">Cell outer membrane</location>
        <topology evidence="1 10">Multi-pass membrane protein</topology>
    </subcellularLocation>
</comment>
<dbReference type="EMBL" id="SGIT01000002">
    <property type="protein sequence ID" value="RZF60479.1"/>
    <property type="molecule type" value="Genomic_DNA"/>
</dbReference>
<feature type="domain" description="TonB-dependent receptor plug" evidence="15">
    <location>
        <begin position="129"/>
        <end position="256"/>
    </location>
</feature>
<dbReference type="InterPro" id="IPR012910">
    <property type="entry name" value="Plug_dom"/>
</dbReference>
<evidence type="ECO:0000256" key="3">
    <source>
        <dbReference type="ARBA" id="ARBA00022452"/>
    </source>
</evidence>
<feature type="chain" id="PRO_5021014459" evidence="13">
    <location>
        <begin position="19"/>
        <end position="1060"/>
    </location>
</feature>
<evidence type="ECO:0000256" key="1">
    <source>
        <dbReference type="ARBA" id="ARBA00004571"/>
    </source>
</evidence>
<evidence type="ECO:0000256" key="9">
    <source>
        <dbReference type="ARBA" id="ARBA00023237"/>
    </source>
</evidence>
<evidence type="ECO:0000259" key="15">
    <source>
        <dbReference type="Pfam" id="PF07715"/>
    </source>
</evidence>
<dbReference type="Pfam" id="PF07715">
    <property type="entry name" value="Plug"/>
    <property type="match status" value="1"/>
</dbReference>
<protein>
    <submittedName>
        <fullName evidence="16">SusC/RagA family TonB-linked outer membrane protein</fullName>
    </submittedName>
</protein>
<keyword evidence="8" id="KW-0675">Receptor</keyword>
<dbReference type="Proteomes" id="UP000292855">
    <property type="component" value="Unassembled WGS sequence"/>
</dbReference>
<dbReference type="SUPFAM" id="SSF56935">
    <property type="entry name" value="Porins"/>
    <property type="match status" value="1"/>
</dbReference>
<dbReference type="NCBIfam" id="TIGR04057">
    <property type="entry name" value="SusC_RagA_signa"/>
    <property type="match status" value="1"/>
</dbReference>
<dbReference type="PANTHER" id="PTHR30069">
    <property type="entry name" value="TONB-DEPENDENT OUTER MEMBRANE RECEPTOR"/>
    <property type="match status" value="1"/>
</dbReference>
<dbReference type="SUPFAM" id="SSF49464">
    <property type="entry name" value="Carboxypeptidase regulatory domain-like"/>
    <property type="match status" value="1"/>
</dbReference>
<evidence type="ECO:0000259" key="14">
    <source>
        <dbReference type="Pfam" id="PF00593"/>
    </source>
</evidence>
<dbReference type="GO" id="GO:0009279">
    <property type="term" value="C:cell outer membrane"/>
    <property type="evidence" value="ECO:0007669"/>
    <property type="project" value="UniProtKB-SubCell"/>
</dbReference>
<keyword evidence="9 10" id="KW-0998">Cell outer membrane</keyword>
<feature type="region of interest" description="Disordered" evidence="12">
    <location>
        <begin position="39"/>
        <end position="60"/>
    </location>
</feature>
<comment type="similarity">
    <text evidence="10 11">Belongs to the TonB-dependent receptor family.</text>
</comment>
<evidence type="ECO:0000313" key="16">
    <source>
        <dbReference type="EMBL" id="RZF60479.1"/>
    </source>
</evidence>
<dbReference type="InterPro" id="IPR039426">
    <property type="entry name" value="TonB-dep_rcpt-like"/>
</dbReference>
<keyword evidence="17" id="KW-1185">Reference proteome</keyword>
<evidence type="ECO:0000256" key="2">
    <source>
        <dbReference type="ARBA" id="ARBA00022448"/>
    </source>
</evidence>
<evidence type="ECO:0000256" key="13">
    <source>
        <dbReference type="SAM" id="SignalP"/>
    </source>
</evidence>
<dbReference type="Gene3D" id="2.170.130.10">
    <property type="entry name" value="TonB-dependent receptor, plug domain"/>
    <property type="match status" value="1"/>
</dbReference>
<organism evidence="16 17">
    <name type="scientific">Sphingobacterium corticibacterium</name>
    <dbReference type="NCBI Taxonomy" id="2484746"/>
    <lineage>
        <taxon>Bacteria</taxon>
        <taxon>Pseudomonadati</taxon>
        <taxon>Bacteroidota</taxon>
        <taxon>Sphingobacteriia</taxon>
        <taxon>Sphingobacteriales</taxon>
        <taxon>Sphingobacteriaceae</taxon>
        <taxon>Sphingobacterium</taxon>
    </lineage>
</organism>
<feature type="compositionally biased region" description="Polar residues" evidence="12">
    <location>
        <begin position="47"/>
        <end position="60"/>
    </location>
</feature>
<dbReference type="GO" id="GO:0015344">
    <property type="term" value="F:siderophore uptake transmembrane transporter activity"/>
    <property type="evidence" value="ECO:0007669"/>
    <property type="project" value="TreeGrafter"/>
</dbReference>
<evidence type="ECO:0000256" key="8">
    <source>
        <dbReference type="ARBA" id="ARBA00023170"/>
    </source>
</evidence>
<evidence type="ECO:0000256" key="12">
    <source>
        <dbReference type="SAM" id="MobiDB-lite"/>
    </source>
</evidence>
<dbReference type="InterPro" id="IPR008969">
    <property type="entry name" value="CarboxyPept-like_regulatory"/>
</dbReference>
<feature type="domain" description="TonB-dependent receptor-like beta-barrel" evidence="14">
    <location>
        <begin position="475"/>
        <end position="813"/>
    </location>
</feature>
<name>A0A4Q6XUF6_9SPHI</name>
<dbReference type="InterPro" id="IPR023997">
    <property type="entry name" value="TonB-dep_OMP_SusC/RagA_CS"/>
</dbReference>
<keyword evidence="3 10" id="KW-1134">Transmembrane beta strand</keyword>
<dbReference type="GO" id="GO:0044718">
    <property type="term" value="P:siderophore transmembrane transport"/>
    <property type="evidence" value="ECO:0007669"/>
    <property type="project" value="TreeGrafter"/>
</dbReference>
<keyword evidence="5 13" id="KW-0732">Signal</keyword>
<gene>
    <name evidence="16" type="ORF">EWE74_12330</name>
</gene>
<dbReference type="InterPro" id="IPR000531">
    <property type="entry name" value="Beta-barrel_TonB"/>
</dbReference>
<dbReference type="Pfam" id="PF13715">
    <property type="entry name" value="CarbopepD_reg_2"/>
    <property type="match status" value="1"/>
</dbReference>
<keyword evidence="7 10" id="KW-0472">Membrane</keyword>
<dbReference type="InterPro" id="IPR037066">
    <property type="entry name" value="Plug_dom_sf"/>
</dbReference>
<evidence type="ECO:0000256" key="10">
    <source>
        <dbReference type="PROSITE-ProRule" id="PRU01360"/>
    </source>
</evidence>
<keyword evidence="6 11" id="KW-0798">TonB box</keyword>
<dbReference type="PANTHER" id="PTHR30069:SF29">
    <property type="entry name" value="HEMOGLOBIN AND HEMOGLOBIN-HAPTOGLOBIN-BINDING PROTEIN 1-RELATED"/>
    <property type="match status" value="1"/>
</dbReference>
<dbReference type="OrthoDB" id="9768177at2"/>
<dbReference type="InterPro" id="IPR036942">
    <property type="entry name" value="Beta-barrel_TonB_sf"/>
</dbReference>
<dbReference type="Gene3D" id="2.60.40.1120">
    <property type="entry name" value="Carboxypeptidase-like, regulatory domain"/>
    <property type="match status" value="1"/>
</dbReference>
<dbReference type="NCBIfam" id="TIGR04056">
    <property type="entry name" value="OMP_RagA_SusC"/>
    <property type="match status" value="1"/>
</dbReference>
<dbReference type="PROSITE" id="PS52016">
    <property type="entry name" value="TONB_DEPENDENT_REC_3"/>
    <property type="match status" value="1"/>
</dbReference>